<dbReference type="CDD" id="cd00659">
    <property type="entry name" value="Topo_IB_C"/>
    <property type="match status" value="1"/>
</dbReference>
<comment type="function">
    <text evidence="19">Releases the supercoiling and torsional tension of DNA introduced during the DNA replication and transcription by transiently cleaving and rejoining one strand of the DNA duplex. Introduces a single-strand break via transesterification at the specific target site 5'-[CT]CCTTp site in duplex DNA. The scissile phosphodiester is attacked by the catalytic tyrosine of the enzyme, resulting in the formation of a DNA-(3'-phosphotyrosyl)-enzyme intermediate and the expulsion of a 5'-OH DNA strand. The free DNA strand then undergoes passage around the unbroken strand thus removing DNA supercoils. Finally, in the religation step, the DNA 5'-OH attacks the covalent intermediate to expel the active-site tyrosine and restore the DNA phosphodiester backbone.</text>
</comment>
<evidence type="ECO:0000313" key="25">
    <source>
        <dbReference type="Proteomes" id="UP000682877"/>
    </source>
</evidence>
<dbReference type="Pfam" id="PF02919">
    <property type="entry name" value="Topoisom_I_N"/>
    <property type="match status" value="1"/>
</dbReference>
<feature type="domain" description="DNA topoisomerase I eukaryotic-type" evidence="23">
    <location>
        <begin position="372"/>
        <end position="748"/>
    </location>
</feature>
<dbReference type="PANTHER" id="PTHR10290:SF16">
    <property type="entry name" value="DNA TOPOISOMERASE 1 ALPHA"/>
    <property type="match status" value="1"/>
</dbReference>
<keyword evidence="11 18" id="KW-0799">Topoisomerase</keyword>
<evidence type="ECO:0000256" key="8">
    <source>
        <dbReference type="ARBA" id="ARBA00022692"/>
    </source>
</evidence>
<dbReference type="Proteomes" id="UP000682877">
    <property type="component" value="Chromosome 7"/>
</dbReference>
<dbReference type="GO" id="GO:0003917">
    <property type="term" value="F:DNA topoisomerase type I (single strand cut, ATP-independent) activity"/>
    <property type="evidence" value="ECO:0007669"/>
    <property type="project" value="UniProtKB-UniRule"/>
</dbReference>
<comment type="subcellular location">
    <subcellularLocation>
        <location evidence="3">Membrane</location>
        <topology evidence="3">Multi-pass membrane protein</topology>
    </subcellularLocation>
    <subcellularLocation>
        <location evidence="2">Nucleus</location>
    </subcellularLocation>
</comment>
<keyword evidence="12 20" id="KW-0175">Coiled coil</keyword>
<evidence type="ECO:0000256" key="18">
    <source>
        <dbReference type="PROSITE-ProRule" id="PRU01382"/>
    </source>
</evidence>
<keyword evidence="14 18" id="KW-0238">DNA-binding</keyword>
<comment type="catalytic activity">
    <reaction evidence="1 18 19">
        <text>ATP-independent breakage of single-stranded DNA, followed by passage and rejoining.</text>
        <dbReference type="EC" id="5.6.2.1"/>
    </reaction>
</comment>
<feature type="active site" description="O-(3'-phospho-DNA)-tyrosine intermediate" evidence="18">
    <location>
        <position position="734"/>
    </location>
</feature>
<sequence>MISSGMAAEAAHDGHSDDGDDKPIVFKRSDNGDSEDVRPLSSIFFRNSPLDRPSEIIEDESDDDEAPISSRFRKKNGNGVSGSKQDSTNEKKPLVNKLQNSSTHENEGPSPKVSGKRPLEKGSSADQSSVKKPKVSSSSTSVAMKSLKIVKQGDKRKVEVDHEDDDDDVPIAKRMNSDSSKYKTPSAKPKVVKQSSTSSATKSKMKRVVSPPSKTRSKKSKKLMNESKFAKSSKTLPTGDGKKKWTTLVHNGVIFPPLYKPHGVQILYKGKPVNLTPEQEEVATMFAVMRETDFYNKPLFRENFWNDWRKLLGKNHEIQKLDDCDFTPIYDWHLEEKKKKKAPREKGEKYMWAVVDGVKEKVGNFRVEPPGLFRGRGEHPKTGKLKKRIHPCDITLNIGKDAPIPECPIPGERWKEVKHDNMVTWLAFWNDPINPKRFKYVSLSASSSQKGQSDKKKYEKARKLKDHIENIRATYTKNFTAKDVSKRQIAVATYLIDKLALRAGNEKDDDEADTVGCCTLRVGNVECVPPNKLKFDFLGKDSIQYVNTVEVEPLVYKAIGQFRAGKSNSDDLFDELDTSKLNAHLKELVPGLTAKVFRTYNASITLDVMLRQETREGDVNQKVVVYQQANKEVAIICNHQRTVSKSHGAQIQRLAGKIEELKEGLKELKNNLERAIKGKSPLEGSDGKKTRNITPEAWEKKIAQQMMKIEKMERDMQTKEDLKTVALGTSKINYMDPRITVAWCKRHEVPIEKDISHLGSDMAFLVTSLIFAVVGIIASICTRICFNKGPSTNLLHLTLVITATVCCWMMWAIVYIAQMNPLIVPILSEVE</sequence>
<dbReference type="InterPro" id="IPR051062">
    <property type="entry name" value="Topoisomerase_IB"/>
</dbReference>
<dbReference type="InterPro" id="IPR018521">
    <property type="entry name" value="TopoIB_AS"/>
</dbReference>
<dbReference type="PRINTS" id="PR00416">
    <property type="entry name" value="EUTPISMRASEI"/>
</dbReference>
<dbReference type="SUPFAM" id="SSF56349">
    <property type="entry name" value="DNA breaking-rejoining enzymes"/>
    <property type="match status" value="1"/>
</dbReference>
<dbReference type="AlphaFoldDB" id="A0A8S2ATS1"/>
<keyword evidence="17" id="KW-0539">Nucleus</keyword>
<dbReference type="FunFam" id="1.10.10.41:FF:000001">
    <property type="entry name" value="DNA topoisomerase I"/>
    <property type="match status" value="1"/>
</dbReference>
<dbReference type="GO" id="GO:0007059">
    <property type="term" value="P:chromosome segregation"/>
    <property type="evidence" value="ECO:0007669"/>
    <property type="project" value="TreeGrafter"/>
</dbReference>
<feature type="compositionally biased region" description="Low complexity" evidence="21">
    <location>
        <begin position="135"/>
        <end position="147"/>
    </location>
</feature>
<name>A0A8S2ATS1_ARAAE</name>
<dbReference type="GO" id="GO:0003677">
    <property type="term" value="F:DNA binding"/>
    <property type="evidence" value="ECO:0007669"/>
    <property type="project" value="UniProtKB-UniRule"/>
</dbReference>
<evidence type="ECO:0000256" key="6">
    <source>
        <dbReference type="ARBA" id="ARBA00022448"/>
    </source>
</evidence>
<keyword evidence="6" id="KW-0813">Transport</keyword>
<dbReference type="InterPro" id="IPR014727">
    <property type="entry name" value="TopoI_cat_a/b-sub_euk"/>
</dbReference>
<protein>
    <recommendedName>
        <fullName evidence="19">DNA topoisomerase I</fullName>
        <ecNumber evidence="19">5.6.2.1</ecNumber>
    </recommendedName>
    <alternativeName>
        <fullName evidence="19">DNA topoisomerase 1</fullName>
    </alternativeName>
</protein>
<comment type="similarity">
    <text evidence="5">Belongs to the V-ATPase e1/e2 subunit family.</text>
</comment>
<dbReference type="SUPFAM" id="SSF56741">
    <property type="entry name" value="Eukaryotic DNA topoisomerase I, N-terminal DNA-binding fragment"/>
    <property type="match status" value="1"/>
</dbReference>
<dbReference type="InterPro" id="IPR014711">
    <property type="entry name" value="TopoI_cat_a-hlx-sub_euk"/>
</dbReference>
<evidence type="ECO:0000256" key="4">
    <source>
        <dbReference type="ARBA" id="ARBA00006645"/>
    </source>
</evidence>
<dbReference type="InterPro" id="IPR013034">
    <property type="entry name" value="DNA_topo_DNA_db_N_dom1"/>
</dbReference>
<evidence type="ECO:0000256" key="10">
    <source>
        <dbReference type="ARBA" id="ARBA00022989"/>
    </source>
</evidence>
<keyword evidence="8 22" id="KW-0812">Transmembrane</keyword>
<feature type="transmembrane region" description="Helical" evidence="22">
    <location>
        <begin position="794"/>
        <end position="817"/>
    </location>
</feature>
<dbReference type="Pfam" id="PF14370">
    <property type="entry name" value="Topo_C_assoc"/>
    <property type="match status" value="1"/>
</dbReference>
<evidence type="ECO:0000256" key="15">
    <source>
        <dbReference type="ARBA" id="ARBA00023136"/>
    </source>
</evidence>
<dbReference type="FunFam" id="3.90.15.10:FF:000003">
    <property type="entry name" value="DNA topoisomerase I"/>
    <property type="match status" value="1"/>
</dbReference>
<dbReference type="InterPro" id="IPR013499">
    <property type="entry name" value="TopoI_euk"/>
</dbReference>
<evidence type="ECO:0000256" key="13">
    <source>
        <dbReference type="ARBA" id="ARBA00023065"/>
    </source>
</evidence>
<dbReference type="InterPro" id="IPR036202">
    <property type="entry name" value="TopoI_DNA-bd_euk_N_sf"/>
</dbReference>
<keyword evidence="9" id="KW-0375">Hydrogen ion transport</keyword>
<dbReference type="Gene3D" id="3.90.15.10">
    <property type="entry name" value="Topoisomerase I, Chain A, domain 3"/>
    <property type="match status" value="1"/>
</dbReference>
<dbReference type="GO" id="GO:0033179">
    <property type="term" value="C:proton-transporting V-type ATPase, V0 domain"/>
    <property type="evidence" value="ECO:0007669"/>
    <property type="project" value="InterPro"/>
</dbReference>
<feature type="compositionally biased region" description="Basic and acidic residues" evidence="21">
    <location>
        <begin position="10"/>
        <end position="38"/>
    </location>
</feature>
<evidence type="ECO:0000256" key="19">
    <source>
        <dbReference type="RuleBase" id="RU365101"/>
    </source>
</evidence>
<keyword evidence="16 18" id="KW-0413">Isomerase</keyword>
<keyword evidence="10 22" id="KW-1133">Transmembrane helix</keyword>
<dbReference type="EMBL" id="LR999457">
    <property type="protein sequence ID" value="CAE6175023.1"/>
    <property type="molecule type" value="Genomic_DNA"/>
</dbReference>
<dbReference type="SMART" id="SM00435">
    <property type="entry name" value="TOPEUc"/>
    <property type="match status" value="1"/>
</dbReference>
<dbReference type="InterPro" id="IPR011010">
    <property type="entry name" value="DNA_brk_join_enz"/>
</dbReference>
<dbReference type="Pfam" id="PF01028">
    <property type="entry name" value="Topoisom_I"/>
    <property type="match status" value="1"/>
</dbReference>
<evidence type="ECO:0000256" key="1">
    <source>
        <dbReference type="ARBA" id="ARBA00000213"/>
    </source>
</evidence>
<dbReference type="Gene3D" id="1.10.132.10">
    <property type="match status" value="1"/>
</dbReference>
<dbReference type="GO" id="GO:0006260">
    <property type="term" value="P:DNA replication"/>
    <property type="evidence" value="ECO:0007669"/>
    <property type="project" value="TreeGrafter"/>
</dbReference>
<dbReference type="PANTHER" id="PTHR10290">
    <property type="entry name" value="DNA TOPOISOMERASE I"/>
    <property type="match status" value="1"/>
</dbReference>
<dbReference type="FunFam" id="1.10.132.10:FF:000002">
    <property type="entry name" value="DNA topoisomerase I"/>
    <property type="match status" value="1"/>
</dbReference>
<evidence type="ECO:0000256" key="9">
    <source>
        <dbReference type="ARBA" id="ARBA00022781"/>
    </source>
</evidence>
<dbReference type="InterPro" id="IPR013500">
    <property type="entry name" value="TopoI_cat_euk"/>
</dbReference>
<evidence type="ECO:0000256" key="7">
    <source>
        <dbReference type="ARBA" id="ARBA00022553"/>
    </source>
</evidence>
<keyword evidence="25" id="KW-1185">Reference proteome</keyword>
<evidence type="ECO:0000256" key="2">
    <source>
        <dbReference type="ARBA" id="ARBA00004123"/>
    </source>
</evidence>
<keyword evidence="7" id="KW-0597">Phosphoprotein</keyword>
<dbReference type="GO" id="GO:0046961">
    <property type="term" value="F:proton-transporting ATPase activity, rotational mechanism"/>
    <property type="evidence" value="ECO:0007669"/>
    <property type="project" value="InterPro"/>
</dbReference>
<dbReference type="EC" id="5.6.2.1" evidence="19"/>
<dbReference type="GO" id="GO:0005694">
    <property type="term" value="C:chromosome"/>
    <property type="evidence" value="ECO:0007669"/>
    <property type="project" value="InterPro"/>
</dbReference>
<gene>
    <name evidence="24" type="ORF">AARE701A_LOCUS18381</name>
</gene>
<keyword evidence="15 22" id="KW-0472">Membrane</keyword>
<proteinExistence type="inferred from homology"/>
<dbReference type="InterPro" id="IPR008389">
    <property type="entry name" value="ATPase_V0-cplx_e1/e2_su"/>
</dbReference>
<dbReference type="PROSITE" id="PS52038">
    <property type="entry name" value="TOPO_IB_2"/>
    <property type="match status" value="1"/>
</dbReference>
<evidence type="ECO:0000256" key="22">
    <source>
        <dbReference type="SAM" id="Phobius"/>
    </source>
</evidence>
<dbReference type="Gene3D" id="1.10.10.41">
    <property type="entry name" value="Yeast DNA topoisomerase - domain 1"/>
    <property type="match status" value="1"/>
</dbReference>
<dbReference type="PROSITE" id="PS00176">
    <property type="entry name" value="TOPO_IB_1"/>
    <property type="match status" value="1"/>
</dbReference>
<dbReference type="InterPro" id="IPR001631">
    <property type="entry name" value="TopoI"/>
</dbReference>
<keyword evidence="13" id="KW-0406">Ion transport</keyword>
<feature type="compositionally biased region" description="Low complexity" evidence="21">
    <location>
        <begin position="192"/>
        <end position="202"/>
    </location>
</feature>
<evidence type="ECO:0000256" key="5">
    <source>
        <dbReference type="ARBA" id="ARBA00008328"/>
    </source>
</evidence>
<evidence type="ECO:0000256" key="12">
    <source>
        <dbReference type="ARBA" id="ARBA00023054"/>
    </source>
</evidence>
<dbReference type="InterPro" id="IPR025834">
    <property type="entry name" value="TopoI_C_dom"/>
</dbReference>
<evidence type="ECO:0000256" key="20">
    <source>
        <dbReference type="SAM" id="Coils"/>
    </source>
</evidence>
<dbReference type="InterPro" id="IPR013030">
    <property type="entry name" value="DNA_topo_DNA_db_N_dom2"/>
</dbReference>
<feature type="compositionally biased region" description="Acidic residues" evidence="21">
    <location>
        <begin position="56"/>
        <end position="66"/>
    </location>
</feature>
<feature type="compositionally biased region" description="Basic and acidic residues" evidence="21">
    <location>
        <begin position="151"/>
        <end position="160"/>
    </location>
</feature>
<dbReference type="GO" id="GO:0005730">
    <property type="term" value="C:nucleolus"/>
    <property type="evidence" value="ECO:0007669"/>
    <property type="project" value="TreeGrafter"/>
</dbReference>
<evidence type="ECO:0000256" key="17">
    <source>
        <dbReference type="ARBA" id="ARBA00023242"/>
    </source>
</evidence>
<feature type="region of interest" description="Disordered" evidence="21">
    <location>
        <begin position="1"/>
        <end position="242"/>
    </location>
</feature>
<evidence type="ECO:0000256" key="16">
    <source>
        <dbReference type="ARBA" id="ARBA00023235"/>
    </source>
</evidence>
<feature type="transmembrane region" description="Helical" evidence="22">
    <location>
        <begin position="762"/>
        <end position="782"/>
    </location>
</feature>
<evidence type="ECO:0000256" key="3">
    <source>
        <dbReference type="ARBA" id="ARBA00004141"/>
    </source>
</evidence>
<comment type="similarity">
    <text evidence="4 18 19">Belongs to the type IB topoisomerase family.</text>
</comment>
<evidence type="ECO:0000259" key="23">
    <source>
        <dbReference type="SMART" id="SM00435"/>
    </source>
</evidence>
<evidence type="ECO:0000256" key="14">
    <source>
        <dbReference type="ARBA" id="ARBA00023125"/>
    </source>
</evidence>
<accession>A0A8S2ATS1</accession>
<organism evidence="24 25">
    <name type="scientific">Arabidopsis arenosa</name>
    <name type="common">Sand rock-cress</name>
    <name type="synonym">Cardaminopsis arenosa</name>
    <dbReference type="NCBI Taxonomy" id="38785"/>
    <lineage>
        <taxon>Eukaryota</taxon>
        <taxon>Viridiplantae</taxon>
        <taxon>Streptophyta</taxon>
        <taxon>Embryophyta</taxon>
        <taxon>Tracheophyta</taxon>
        <taxon>Spermatophyta</taxon>
        <taxon>Magnoliopsida</taxon>
        <taxon>eudicotyledons</taxon>
        <taxon>Gunneridae</taxon>
        <taxon>Pentapetalae</taxon>
        <taxon>rosids</taxon>
        <taxon>malvids</taxon>
        <taxon>Brassicales</taxon>
        <taxon>Brassicaceae</taxon>
        <taxon>Camelineae</taxon>
        <taxon>Arabidopsis</taxon>
    </lineage>
</organism>
<dbReference type="InterPro" id="IPR008336">
    <property type="entry name" value="TopoI_DNA-bd_euk"/>
</dbReference>
<dbReference type="GO" id="GO:0006265">
    <property type="term" value="P:DNA topological change"/>
    <property type="evidence" value="ECO:0007669"/>
    <property type="project" value="UniProtKB-UniRule"/>
</dbReference>
<feature type="coiled-coil region" evidence="20">
    <location>
        <begin position="651"/>
        <end position="678"/>
    </location>
</feature>
<dbReference type="Gene3D" id="2.170.11.10">
    <property type="entry name" value="DNA Topoisomerase I, domain 2"/>
    <property type="match status" value="1"/>
</dbReference>
<dbReference type="FunFam" id="2.170.11.10:FF:000001">
    <property type="entry name" value="DNA topoisomerase I"/>
    <property type="match status" value="1"/>
</dbReference>
<evidence type="ECO:0000313" key="24">
    <source>
        <dbReference type="EMBL" id="CAE6175023.1"/>
    </source>
</evidence>
<dbReference type="Pfam" id="PF05493">
    <property type="entry name" value="ATP_synt_H"/>
    <property type="match status" value="1"/>
</dbReference>
<evidence type="ECO:0000256" key="21">
    <source>
        <dbReference type="SAM" id="MobiDB-lite"/>
    </source>
</evidence>
<reference evidence="24" key="1">
    <citation type="submission" date="2021-01" db="EMBL/GenBank/DDBJ databases">
        <authorList>
            <person name="Bezrukov I."/>
        </authorList>
    </citation>
    <scope>NUCLEOTIDE SEQUENCE</scope>
</reference>
<evidence type="ECO:0000256" key="11">
    <source>
        <dbReference type="ARBA" id="ARBA00023029"/>
    </source>
</evidence>